<name>A0A7S7NVJ2_PALFE</name>
<evidence type="ECO:0000259" key="1">
    <source>
        <dbReference type="Pfam" id="PF03551"/>
    </source>
</evidence>
<dbReference type="InterPro" id="IPR017799">
    <property type="entry name" value="Tscrpt_reg_PadR_acidobac-type"/>
</dbReference>
<dbReference type="NCBIfam" id="TIGR03433">
    <property type="entry name" value="padR_acidobact"/>
    <property type="match status" value="1"/>
</dbReference>
<dbReference type="PANTHER" id="PTHR33169">
    <property type="entry name" value="PADR-FAMILY TRANSCRIPTIONAL REGULATOR"/>
    <property type="match status" value="1"/>
</dbReference>
<dbReference type="InterPro" id="IPR036390">
    <property type="entry name" value="WH_DNA-bd_sf"/>
</dbReference>
<dbReference type="InterPro" id="IPR052509">
    <property type="entry name" value="Metal_resp_DNA-bind_regulator"/>
</dbReference>
<dbReference type="EMBL" id="CP063849">
    <property type="protein sequence ID" value="QOY90574.1"/>
    <property type="molecule type" value="Genomic_DNA"/>
</dbReference>
<evidence type="ECO:0000313" key="2">
    <source>
        <dbReference type="EMBL" id="QOY90574.1"/>
    </source>
</evidence>
<dbReference type="Gene3D" id="1.10.10.10">
    <property type="entry name" value="Winged helix-like DNA-binding domain superfamily/Winged helix DNA-binding domain"/>
    <property type="match status" value="1"/>
</dbReference>
<protein>
    <submittedName>
        <fullName evidence="2">PadR family transcriptional regulator</fullName>
    </submittedName>
</protein>
<dbReference type="InterPro" id="IPR036388">
    <property type="entry name" value="WH-like_DNA-bd_sf"/>
</dbReference>
<proteinExistence type="predicted"/>
<dbReference type="Proteomes" id="UP000593892">
    <property type="component" value="Chromosome"/>
</dbReference>
<reference evidence="2 3" key="1">
    <citation type="submission" date="2020-10" db="EMBL/GenBank/DDBJ databases">
        <title>Complete genome sequence of Paludibaculum fermentans P105T, a facultatively anaerobic acidobacterium capable of dissimilatory Fe(III) reduction.</title>
        <authorList>
            <person name="Dedysh S.N."/>
            <person name="Beletsky A.V."/>
            <person name="Kulichevskaya I.S."/>
            <person name="Mardanov A.V."/>
            <person name="Ravin N.V."/>
        </authorList>
    </citation>
    <scope>NUCLEOTIDE SEQUENCE [LARGE SCALE GENOMIC DNA]</scope>
    <source>
        <strain evidence="2 3">P105</strain>
    </source>
</reference>
<dbReference type="RefSeq" id="WP_194452234.1">
    <property type="nucleotide sequence ID" value="NZ_CP063849.1"/>
</dbReference>
<dbReference type="KEGG" id="pfer:IRI77_11690"/>
<dbReference type="Pfam" id="PF03551">
    <property type="entry name" value="PadR"/>
    <property type="match status" value="1"/>
</dbReference>
<dbReference type="InterPro" id="IPR005149">
    <property type="entry name" value="Tscrpt_reg_PadR_N"/>
</dbReference>
<gene>
    <name evidence="2" type="ORF">IRI77_11690</name>
</gene>
<keyword evidence="3" id="KW-1185">Reference proteome</keyword>
<dbReference type="SUPFAM" id="SSF46785">
    <property type="entry name" value="Winged helix' DNA-binding domain"/>
    <property type="match status" value="1"/>
</dbReference>
<organism evidence="2 3">
    <name type="scientific">Paludibaculum fermentans</name>
    <dbReference type="NCBI Taxonomy" id="1473598"/>
    <lineage>
        <taxon>Bacteria</taxon>
        <taxon>Pseudomonadati</taxon>
        <taxon>Acidobacteriota</taxon>
        <taxon>Terriglobia</taxon>
        <taxon>Bryobacterales</taxon>
        <taxon>Bryobacteraceae</taxon>
        <taxon>Paludibaculum</taxon>
    </lineage>
</organism>
<feature type="domain" description="Transcription regulator PadR N-terminal" evidence="1">
    <location>
        <begin position="16"/>
        <end position="89"/>
    </location>
</feature>
<accession>A0A7S7NVJ2</accession>
<dbReference type="AlphaFoldDB" id="A0A7S7NVJ2"/>
<evidence type="ECO:0000313" key="3">
    <source>
        <dbReference type="Proteomes" id="UP000593892"/>
    </source>
</evidence>
<sequence length="114" mass="12651">MSKSSDLIHGTLDLLILNTISVTPQHGWAIAKRIQMVSNEVLQISQGALYPALHRLEQQGWIEADWRTTEGGRDAKFYTLTKAGRTQLSKELEQWERLSQAVGLAIRLAPGAAV</sequence>
<dbReference type="PANTHER" id="PTHR33169:SF14">
    <property type="entry name" value="TRANSCRIPTIONAL REGULATOR RV3488"/>
    <property type="match status" value="1"/>
</dbReference>